<evidence type="ECO:0000313" key="9">
    <source>
        <dbReference type="Proteomes" id="UP001597260"/>
    </source>
</evidence>
<accession>A0ABW3Y5E7</accession>
<feature type="domain" description="Leucine-binding protein" evidence="7">
    <location>
        <begin position="44"/>
        <end position="367"/>
    </location>
</feature>
<dbReference type="Proteomes" id="UP001597260">
    <property type="component" value="Unassembled WGS sequence"/>
</dbReference>
<dbReference type="InterPro" id="IPR028082">
    <property type="entry name" value="Peripla_BP_I"/>
</dbReference>
<dbReference type="InterPro" id="IPR051010">
    <property type="entry name" value="BCAA_transport"/>
</dbReference>
<evidence type="ECO:0000259" key="7">
    <source>
        <dbReference type="Pfam" id="PF13458"/>
    </source>
</evidence>
<comment type="caution">
    <text evidence="8">The sequence shown here is derived from an EMBL/GenBank/DDBJ whole genome shotgun (WGS) entry which is preliminary data.</text>
</comment>
<evidence type="ECO:0000313" key="8">
    <source>
        <dbReference type="EMBL" id="MFD1319638.1"/>
    </source>
</evidence>
<evidence type="ECO:0000256" key="2">
    <source>
        <dbReference type="ARBA" id="ARBA00022448"/>
    </source>
</evidence>
<dbReference type="Gene3D" id="3.40.50.2300">
    <property type="match status" value="2"/>
</dbReference>
<feature type="chain" id="PRO_5045615312" evidence="6">
    <location>
        <begin position="22"/>
        <end position="408"/>
    </location>
</feature>
<protein>
    <submittedName>
        <fullName evidence="8">ABC transporter substrate-binding protein</fullName>
    </submittedName>
</protein>
<evidence type="ECO:0000256" key="3">
    <source>
        <dbReference type="ARBA" id="ARBA00022729"/>
    </source>
</evidence>
<evidence type="ECO:0000256" key="4">
    <source>
        <dbReference type="ARBA" id="ARBA00022970"/>
    </source>
</evidence>
<feature type="region of interest" description="Disordered" evidence="5">
    <location>
        <begin position="26"/>
        <end position="46"/>
    </location>
</feature>
<evidence type="ECO:0000256" key="5">
    <source>
        <dbReference type="SAM" id="MobiDB-lite"/>
    </source>
</evidence>
<name>A0ABW3Y5E7_9ACTN</name>
<sequence length="408" mass="41746">MAISKGTTTGLVAGLAALALAATGCGGGGSDTDEPTSGTATGAPIIIGMDEDSTGPGASYSIIAGKTIRVAVQDINDKGGVLGRPLKLVVGNDESDPTKVPAVLQKLASQGAKAFLLQSGSAAVMQAKSTLTQLKLPAIAPTGVTSTLVDPPNNELIYMLANTTADWAGVYCGAFQAANISKLGVLTDDTTTIAALNKALLDKMPCVTLVATEKGAANASDLSAQVARLKNANPDAVLVTSVGGAFEVLAQNTLAKQLSGKPRFSLASIGNQPSSWKLANAGALDGLIFMGSINQNNPRTKALTELLKKKNGDDYDITAFDAQAWDSVQLLKLAIEKAGGPDDPAKLNEAIQSLSGYPATFGQENFTLSFSPTKHLGADGLCGLSLIEFGADNRPKGPWATYQPPCTA</sequence>
<comment type="similarity">
    <text evidence="1">Belongs to the leucine-binding protein family.</text>
</comment>
<evidence type="ECO:0000256" key="1">
    <source>
        <dbReference type="ARBA" id="ARBA00010062"/>
    </source>
</evidence>
<evidence type="ECO:0000256" key="6">
    <source>
        <dbReference type="SAM" id="SignalP"/>
    </source>
</evidence>
<dbReference type="PANTHER" id="PTHR30483">
    <property type="entry name" value="LEUCINE-SPECIFIC-BINDING PROTEIN"/>
    <property type="match status" value="1"/>
</dbReference>
<dbReference type="PROSITE" id="PS51257">
    <property type="entry name" value="PROKAR_LIPOPROTEIN"/>
    <property type="match status" value="1"/>
</dbReference>
<dbReference type="InterPro" id="IPR000709">
    <property type="entry name" value="Leu_Ile_Val-bd"/>
</dbReference>
<gene>
    <name evidence="8" type="ORF">ACFQ4H_00900</name>
</gene>
<dbReference type="EMBL" id="JBHTMP010000001">
    <property type="protein sequence ID" value="MFD1319638.1"/>
    <property type="molecule type" value="Genomic_DNA"/>
</dbReference>
<reference evidence="9" key="1">
    <citation type="journal article" date="2019" name="Int. J. Syst. Evol. Microbiol.">
        <title>The Global Catalogue of Microorganisms (GCM) 10K type strain sequencing project: providing services to taxonomists for standard genome sequencing and annotation.</title>
        <authorList>
            <consortium name="The Broad Institute Genomics Platform"/>
            <consortium name="The Broad Institute Genome Sequencing Center for Infectious Disease"/>
            <person name="Wu L."/>
            <person name="Ma J."/>
        </authorList>
    </citation>
    <scope>NUCLEOTIDE SEQUENCE [LARGE SCALE GENOMIC DNA]</scope>
    <source>
        <strain evidence="9">JCM 31037</strain>
    </source>
</reference>
<dbReference type="PANTHER" id="PTHR30483:SF6">
    <property type="entry name" value="PERIPLASMIC BINDING PROTEIN OF ABC TRANSPORTER FOR NATURAL AMINO ACIDS"/>
    <property type="match status" value="1"/>
</dbReference>
<feature type="signal peptide" evidence="6">
    <location>
        <begin position="1"/>
        <end position="21"/>
    </location>
</feature>
<keyword evidence="9" id="KW-1185">Reference proteome</keyword>
<dbReference type="InterPro" id="IPR028081">
    <property type="entry name" value="Leu-bd"/>
</dbReference>
<keyword evidence="3 6" id="KW-0732">Signal</keyword>
<organism evidence="8 9">
    <name type="scientific">Micromonospora sonneratiae</name>
    <dbReference type="NCBI Taxonomy" id="1184706"/>
    <lineage>
        <taxon>Bacteria</taxon>
        <taxon>Bacillati</taxon>
        <taxon>Actinomycetota</taxon>
        <taxon>Actinomycetes</taxon>
        <taxon>Micromonosporales</taxon>
        <taxon>Micromonosporaceae</taxon>
        <taxon>Micromonospora</taxon>
    </lineage>
</organism>
<dbReference type="RefSeq" id="WP_377565711.1">
    <property type="nucleotide sequence ID" value="NZ_JBHTMP010000001.1"/>
</dbReference>
<keyword evidence="2" id="KW-0813">Transport</keyword>
<dbReference type="SUPFAM" id="SSF53822">
    <property type="entry name" value="Periplasmic binding protein-like I"/>
    <property type="match status" value="1"/>
</dbReference>
<dbReference type="PRINTS" id="PR00337">
    <property type="entry name" value="LEUILEVALBP"/>
</dbReference>
<dbReference type="Pfam" id="PF13458">
    <property type="entry name" value="Peripla_BP_6"/>
    <property type="match status" value="1"/>
</dbReference>
<proteinExistence type="inferred from homology"/>
<keyword evidence="4" id="KW-0029">Amino-acid transport</keyword>